<dbReference type="RefSeq" id="WP_053796712.1">
    <property type="nucleotide sequence ID" value="NZ_CP142378.1"/>
</dbReference>
<accession>A0A0M9DF08</accession>
<comment type="caution">
    <text evidence="1">The sequence shown here is derived from an EMBL/GenBank/DDBJ whole genome shotgun (WGS) entry which is preliminary data.</text>
</comment>
<gene>
    <name evidence="1" type="ORF">RZ72_13670</name>
</gene>
<name>A0A0M9DF08_9LACO</name>
<dbReference type="EMBL" id="JXCZ01000021">
    <property type="protein sequence ID" value="KOY79044.1"/>
    <property type="molecule type" value="Genomic_DNA"/>
</dbReference>
<organism evidence="1 2">
    <name type="scientific">Apilactobacillus kunkeei</name>
    <dbReference type="NCBI Taxonomy" id="148814"/>
    <lineage>
        <taxon>Bacteria</taxon>
        <taxon>Bacillati</taxon>
        <taxon>Bacillota</taxon>
        <taxon>Bacilli</taxon>
        <taxon>Lactobacillales</taxon>
        <taxon>Lactobacillaceae</taxon>
        <taxon>Apilactobacillus</taxon>
    </lineage>
</organism>
<proteinExistence type="predicted"/>
<dbReference type="Proteomes" id="UP000037749">
    <property type="component" value="Unassembled WGS sequence"/>
</dbReference>
<protein>
    <recommendedName>
        <fullName evidence="3">Histidine kinase</fullName>
    </recommendedName>
</protein>
<dbReference type="PATRIC" id="fig|148814.9.peg.887"/>
<sequence>MTEETKNEKFKRLAEKRANDIINKLRLVGNLSNRQQYDYSDEEVSALFGAIKDALRRSESSFNNSVVKNNDKFSFKD</sequence>
<evidence type="ECO:0000313" key="2">
    <source>
        <dbReference type="Proteomes" id="UP000037749"/>
    </source>
</evidence>
<reference evidence="1 2" key="1">
    <citation type="journal article" date="2015" name="Genome Biol. Evol.">
        <title>Functionally Structured Genomes in Lactobacillus kunkeei Colonizing the Honey Crop and Food Products of Honeybees and Stingless Bees.</title>
        <authorList>
            <person name="Tamarit D."/>
            <person name="Ellegaard K.M."/>
            <person name="Wikander J."/>
            <person name="Olofsson T."/>
            <person name="Vasquez A."/>
            <person name="Andersson S.G."/>
        </authorList>
    </citation>
    <scope>NUCLEOTIDE SEQUENCE [LARGE SCALE GENOMIC DNA]</scope>
    <source>
        <strain evidence="1 2">LAla</strain>
    </source>
</reference>
<evidence type="ECO:0008006" key="3">
    <source>
        <dbReference type="Google" id="ProtNLM"/>
    </source>
</evidence>
<dbReference type="AlphaFoldDB" id="A0A0M9DF08"/>
<evidence type="ECO:0000313" key="1">
    <source>
        <dbReference type="EMBL" id="KOY79044.1"/>
    </source>
</evidence>